<dbReference type="InterPro" id="IPR001296">
    <property type="entry name" value="Glyco_trans_1"/>
</dbReference>
<organism evidence="3">
    <name type="scientific">hot springs metagenome</name>
    <dbReference type="NCBI Taxonomy" id="433727"/>
    <lineage>
        <taxon>unclassified sequences</taxon>
        <taxon>metagenomes</taxon>
        <taxon>ecological metagenomes</taxon>
    </lineage>
</organism>
<name>A0A5J4L2R4_9ZZZZ</name>
<dbReference type="GO" id="GO:0016757">
    <property type="term" value="F:glycosyltransferase activity"/>
    <property type="evidence" value="ECO:0007669"/>
    <property type="project" value="InterPro"/>
</dbReference>
<evidence type="ECO:0000259" key="1">
    <source>
        <dbReference type="Pfam" id="PF00534"/>
    </source>
</evidence>
<dbReference type="AlphaFoldDB" id="A0A5J4L2R4"/>
<keyword evidence="3" id="KW-0808">Transferase</keyword>
<protein>
    <submittedName>
        <fullName evidence="3">Glycosyltransferase family 1 protein</fullName>
    </submittedName>
</protein>
<dbReference type="Pfam" id="PF13439">
    <property type="entry name" value="Glyco_transf_4"/>
    <property type="match status" value="1"/>
</dbReference>
<gene>
    <name evidence="3" type="ORF">A45J_1308</name>
</gene>
<dbReference type="EMBL" id="BLAB01000001">
    <property type="protein sequence ID" value="GER93562.1"/>
    <property type="molecule type" value="Genomic_DNA"/>
</dbReference>
<dbReference type="Gene3D" id="3.40.50.2000">
    <property type="entry name" value="Glycogen Phosphorylase B"/>
    <property type="match status" value="2"/>
</dbReference>
<reference evidence="3" key="1">
    <citation type="submission" date="2019-10" db="EMBL/GenBank/DDBJ databases">
        <title>Metagenomic sequencing of thiosulfate-disproportionating enrichment culture.</title>
        <authorList>
            <person name="Umezawa K."/>
            <person name="Kojima H."/>
            <person name="Fukui M."/>
        </authorList>
    </citation>
    <scope>NUCLEOTIDE SEQUENCE</scope>
    <source>
        <strain evidence="3">45J</strain>
    </source>
</reference>
<accession>A0A5J4L2R4</accession>
<dbReference type="PANTHER" id="PTHR12526">
    <property type="entry name" value="GLYCOSYLTRANSFERASE"/>
    <property type="match status" value="1"/>
</dbReference>
<dbReference type="CDD" id="cd03801">
    <property type="entry name" value="GT4_PimA-like"/>
    <property type="match status" value="1"/>
</dbReference>
<sequence>MFTILHTESSTGWGGQENRTLQESIGLKKLGARVIILCQSDSSLSKIAAAEGIEVRTCKMKKSYDIFAIQYILKLIRDQNIDVINTHSGRDSFLAGIAGRLSKRKPIIVRTRHLALPITSKFTYNVLPHKVVTVSEYVRQYLINAGIPKDKVVAIPTGINITRFDSKKAHGSLRQELGLKTNTPIVGTIAILRKKKGHHILLDAIPLILQKIPDVVFVFAGDGPQKENIMNKITNMGLSDKVFMLGLRNDIPEILKSIDLFVLPTLQEALGTSFIEAMAMGKPVVGTDVGGVGEVIKDGINGYLVEPNNPLVLADAVIKILEDREKAIAMGIEGREIVEQNYTVEKMCEKMYALYSSLLAAKTGIV</sequence>
<dbReference type="SUPFAM" id="SSF53756">
    <property type="entry name" value="UDP-Glycosyltransferase/glycogen phosphorylase"/>
    <property type="match status" value="1"/>
</dbReference>
<feature type="domain" description="Glycosyl transferase family 1" evidence="1">
    <location>
        <begin position="173"/>
        <end position="336"/>
    </location>
</feature>
<evidence type="ECO:0000313" key="3">
    <source>
        <dbReference type="EMBL" id="GER93562.1"/>
    </source>
</evidence>
<dbReference type="Pfam" id="PF00534">
    <property type="entry name" value="Glycos_transf_1"/>
    <property type="match status" value="1"/>
</dbReference>
<dbReference type="PANTHER" id="PTHR12526:SF638">
    <property type="entry name" value="SPORE COAT PROTEIN SA"/>
    <property type="match status" value="1"/>
</dbReference>
<proteinExistence type="predicted"/>
<evidence type="ECO:0000259" key="2">
    <source>
        <dbReference type="Pfam" id="PF13439"/>
    </source>
</evidence>
<feature type="domain" description="Glycosyltransferase subfamily 4-like N-terminal" evidence="2">
    <location>
        <begin position="13"/>
        <end position="163"/>
    </location>
</feature>
<comment type="caution">
    <text evidence="3">The sequence shown here is derived from an EMBL/GenBank/DDBJ whole genome shotgun (WGS) entry which is preliminary data.</text>
</comment>
<dbReference type="InterPro" id="IPR028098">
    <property type="entry name" value="Glyco_trans_4-like_N"/>
</dbReference>